<sequence>MARHVQIVLSNPASIDRDREFNDWYGRQHIPDLMRLPGFKAAQRYRVALPFAGAVPWSHAVLYELECDDLGAMLAELVDAHGDGRIAVSDVLDTATLTALVFSPLGPHQGVKGRRRQVFAALSKPAAGREADFNAWYDGRHVPDVIRVPGIFGAGRYRLSTTFLDPLGQDQSYLALYDVDSEDLRALAAQLRADVRSERTQMSDAIDTGALTAFFLEPVGPVFIR</sequence>
<dbReference type="Proteomes" id="UP000246077">
    <property type="component" value="Unassembled WGS sequence"/>
</dbReference>
<dbReference type="Gene3D" id="3.30.70.100">
    <property type="match status" value="1"/>
</dbReference>
<dbReference type="AlphaFoldDB" id="A0A317ED73"/>
<evidence type="ECO:0000313" key="2">
    <source>
        <dbReference type="Proteomes" id="UP000246077"/>
    </source>
</evidence>
<evidence type="ECO:0000313" key="1">
    <source>
        <dbReference type="EMBL" id="PWR23303.1"/>
    </source>
</evidence>
<dbReference type="InterPro" id="IPR011008">
    <property type="entry name" value="Dimeric_a/b-barrel"/>
</dbReference>
<name>A0A317ED73_9PROT</name>
<reference evidence="2" key="1">
    <citation type="submission" date="2018-05" db="EMBL/GenBank/DDBJ databases">
        <title>Zavarzinia sp. HR-AS.</title>
        <authorList>
            <person name="Lee Y."/>
            <person name="Jeon C.O."/>
        </authorList>
    </citation>
    <scope>NUCLEOTIDE SEQUENCE [LARGE SCALE GENOMIC DNA]</scope>
    <source>
        <strain evidence="2">DSM 1231</strain>
    </source>
</reference>
<dbReference type="RefSeq" id="WP_109919337.1">
    <property type="nucleotide sequence ID" value="NZ_QGLF01000001.1"/>
</dbReference>
<protein>
    <recommendedName>
        <fullName evidence="3">EthD domain-containing protein</fullName>
    </recommendedName>
</protein>
<gene>
    <name evidence="1" type="ORF">DKG75_01670</name>
</gene>
<accession>A0A317ED73</accession>
<evidence type="ECO:0008006" key="3">
    <source>
        <dbReference type="Google" id="ProtNLM"/>
    </source>
</evidence>
<organism evidence="1 2">
    <name type="scientific">Zavarzinia compransoris</name>
    <dbReference type="NCBI Taxonomy" id="1264899"/>
    <lineage>
        <taxon>Bacteria</taxon>
        <taxon>Pseudomonadati</taxon>
        <taxon>Pseudomonadota</taxon>
        <taxon>Alphaproteobacteria</taxon>
        <taxon>Rhodospirillales</taxon>
        <taxon>Zavarziniaceae</taxon>
        <taxon>Zavarzinia</taxon>
    </lineage>
</organism>
<dbReference type="SUPFAM" id="SSF54909">
    <property type="entry name" value="Dimeric alpha+beta barrel"/>
    <property type="match status" value="2"/>
</dbReference>
<keyword evidence="2" id="KW-1185">Reference proteome</keyword>
<proteinExistence type="predicted"/>
<comment type="caution">
    <text evidence="1">The sequence shown here is derived from an EMBL/GenBank/DDBJ whole genome shotgun (WGS) entry which is preliminary data.</text>
</comment>
<dbReference type="OrthoDB" id="3034735at2"/>
<dbReference type="EMBL" id="QGLF01000001">
    <property type="protein sequence ID" value="PWR23303.1"/>
    <property type="molecule type" value="Genomic_DNA"/>
</dbReference>